<protein>
    <submittedName>
        <fullName evidence="2">Uncharacterized protein</fullName>
    </submittedName>
</protein>
<evidence type="ECO:0000256" key="1">
    <source>
        <dbReference type="SAM" id="MobiDB-lite"/>
    </source>
</evidence>
<feature type="compositionally biased region" description="Low complexity" evidence="1">
    <location>
        <begin position="20"/>
        <end position="37"/>
    </location>
</feature>
<dbReference type="AlphaFoldDB" id="A0A9X9M725"/>
<gene>
    <name evidence="2" type="ORF">BN2614_LOCUS1</name>
</gene>
<proteinExistence type="predicted"/>
<sequence length="46" mass="4913">MTRHQRMASPRHNLQKTQKTSPSPSGCTSPTSPSGSGIRTSDKCLA</sequence>
<evidence type="ECO:0000313" key="3">
    <source>
        <dbReference type="Proteomes" id="UP000269945"/>
    </source>
</evidence>
<organism evidence="2 3">
    <name type="scientific">Gulo gulo</name>
    <name type="common">Wolverine</name>
    <name type="synonym">Gluton</name>
    <dbReference type="NCBI Taxonomy" id="48420"/>
    <lineage>
        <taxon>Eukaryota</taxon>
        <taxon>Metazoa</taxon>
        <taxon>Chordata</taxon>
        <taxon>Craniata</taxon>
        <taxon>Vertebrata</taxon>
        <taxon>Euteleostomi</taxon>
        <taxon>Mammalia</taxon>
        <taxon>Eutheria</taxon>
        <taxon>Laurasiatheria</taxon>
        <taxon>Carnivora</taxon>
        <taxon>Caniformia</taxon>
        <taxon>Musteloidea</taxon>
        <taxon>Mustelidae</taxon>
        <taxon>Guloninae</taxon>
        <taxon>Gulo</taxon>
    </lineage>
</organism>
<evidence type="ECO:0000313" key="2">
    <source>
        <dbReference type="EMBL" id="VCX38153.1"/>
    </source>
</evidence>
<dbReference type="Proteomes" id="UP000269945">
    <property type="component" value="Unassembled WGS sequence"/>
</dbReference>
<name>A0A9X9M725_GULGU</name>
<dbReference type="EMBL" id="CYRY02043617">
    <property type="protein sequence ID" value="VCX38153.1"/>
    <property type="molecule type" value="Genomic_DNA"/>
</dbReference>
<reference evidence="2 3" key="1">
    <citation type="submission" date="2018-10" db="EMBL/GenBank/DDBJ databases">
        <authorList>
            <person name="Ekblom R."/>
            <person name="Jareborg N."/>
        </authorList>
    </citation>
    <scope>NUCLEOTIDE SEQUENCE [LARGE SCALE GENOMIC DNA]</scope>
    <source>
        <tissue evidence="2">Muscle</tissue>
    </source>
</reference>
<keyword evidence="3" id="KW-1185">Reference proteome</keyword>
<feature type="region of interest" description="Disordered" evidence="1">
    <location>
        <begin position="1"/>
        <end position="46"/>
    </location>
</feature>
<comment type="caution">
    <text evidence="2">The sequence shown here is derived from an EMBL/GenBank/DDBJ whole genome shotgun (WGS) entry which is preliminary data.</text>
</comment>
<accession>A0A9X9M725</accession>